<reference evidence="3" key="1">
    <citation type="journal article" date="2020" name="Fungal Divers.">
        <title>Resolving the Mortierellaceae phylogeny through synthesis of multi-gene phylogenetics and phylogenomics.</title>
        <authorList>
            <person name="Vandepol N."/>
            <person name="Liber J."/>
            <person name="Desiro A."/>
            <person name="Na H."/>
            <person name="Kennedy M."/>
            <person name="Barry K."/>
            <person name="Grigoriev I.V."/>
            <person name="Miller A.N."/>
            <person name="O'Donnell K."/>
            <person name="Stajich J.E."/>
            <person name="Bonito G."/>
        </authorList>
    </citation>
    <scope>NUCLEOTIDE SEQUENCE</scope>
    <source>
        <strain evidence="3">MES-2147</strain>
    </source>
</reference>
<dbReference type="GO" id="GO:0016773">
    <property type="term" value="F:phosphotransferase activity, alcohol group as acceptor"/>
    <property type="evidence" value="ECO:0007669"/>
    <property type="project" value="UniProtKB-ARBA"/>
</dbReference>
<dbReference type="InterPro" id="IPR017438">
    <property type="entry name" value="ATP-NAD_kinase_N"/>
</dbReference>
<dbReference type="Gene3D" id="3.40.50.10330">
    <property type="entry name" value="Probable inorganic polyphosphate/atp-NAD kinase, domain 1"/>
    <property type="match status" value="1"/>
</dbReference>
<gene>
    <name evidence="3" type="primary">SPHK1</name>
    <name evidence="3" type="ORF">BGZ65_011451</name>
</gene>
<dbReference type="SMART" id="SM00046">
    <property type="entry name" value="DAGKc"/>
    <property type="match status" value="1"/>
</dbReference>
<proteinExistence type="predicted"/>
<feature type="compositionally biased region" description="Polar residues" evidence="1">
    <location>
        <begin position="525"/>
        <end position="537"/>
    </location>
</feature>
<keyword evidence="3" id="KW-0418">Kinase</keyword>
<dbReference type="Gene3D" id="2.60.200.40">
    <property type="match status" value="1"/>
</dbReference>
<dbReference type="InterPro" id="IPR050187">
    <property type="entry name" value="Lipid_Phosphate_FormReg"/>
</dbReference>
<dbReference type="OrthoDB" id="3853857at2759"/>
<dbReference type="GO" id="GO:0001727">
    <property type="term" value="F:lipid kinase activity"/>
    <property type="evidence" value="ECO:0007669"/>
    <property type="project" value="TreeGrafter"/>
</dbReference>
<sequence length="567" mass="63050">MSKKQSLTEFQCSTSFQGLSHLVPATLRVEPLELVCSAGRAEIHTIRVPYCCIYGYQVPRLDLGGQQPDDPLQRTPRNYTVAIHYVEFTSTDLRAVSSPRTATARFLFEQQADMIRFIALGKRFGVFPRSRRILLLVNPSGGVGKAKTTSDSVVKPMLEHSGLTVLEQYTEYSKHAVDIAHKIDLSQVDTLVVISGDGVLHEVINGLLSRPDWDRARRLSIGIIPAGSGNAIATSIGKQKLSAKSPIVATLAVIRGGTSKLDIFSLSQLDRPRVYSMLLFSWGMMADADIESDKYRWLGPLRFEIAGFIRMIRLRRYPGKVYILSSKHKQTSTNSPPSDSSDPSRPALQFGTVLRNTQEEPTEPWQLLPNMPFYSMLLALNFPSAGEDLFFTDTIRFNDGNIRLLYSCETRFWKIVLPFVLDQANGKLVKRGLMQDVECGGLLIVPGVEGNFNNPASHEIVHPDMVTSEAAKQNGVYKKPGVFDVDGEAMPTARTLVEILPSFMELVVPEWFHNEQEHENERDQTGTSASVDNNNIGNNSAKAKAALIIQVAKSRQTQVIQGKERML</sequence>
<feature type="region of interest" description="Disordered" evidence="1">
    <location>
        <begin position="327"/>
        <end position="348"/>
    </location>
</feature>
<accession>A0A9P6MK01</accession>
<keyword evidence="4" id="KW-1185">Reference proteome</keyword>
<dbReference type="InterPro" id="IPR001206">
    <property type="entry name" value="Diacylglycerol_kinase_cat_dom"/>
</dbReference>
<dbReference type="GO" id="GO:0016020">
    <property type="term" value="C:membrane"/>
    <property type="evidence" value="ECO:0007669"/>
    <property type="project" value="TreeGrafter"/>
</dbReference>
<dbReference type="GO" id="GO:0005737">
    <property type="term" value="C:cytoplasm"/>
    <property type="evidence" value="ECO:0007669"/>
    <property type="project" value="TreeGrafter"/>
</dbReference>
<evidence type="ECO:0000313" key="3">
    <source>
        <dbReference type="EMBL" id="KAG0005318.1"/>
    </source>
</evidence>
<keyword evidence="3" id="KW-0808">Transferase</keyword>
<dbReference type="SUPFAM" id="SSF111331">
    <property type="entry name" value="NAD kinase/diacylglycerol kinase-like"/>
    <property type="match status" value="1"/>
</dbReference>
<evidence type="ECO:0000259" key="2">
    <source>
        <dbReference type="PROSITE" id="PS50146"/>
    </source>
</evidence>
<name>A0A9P6MK01_9FUNG</name>
<comment type="caution">
    <text evidence="3">The sequence shown here is derived from an EMBL/GenBank/DDBJ whole genome shotgun (WGS) entry which is preliminary data.</text>
</comment>
<protein>
    <submittedName>
        <fullName evidence="3">Sphingosine kinase 1</fullName>
    </submittedName>
</protein>
<dbReference type="GO" id="GO:0046512">
    <property type="term" value="P:sphingosine biosynthetic process"/>
    <property type="evidence" value="ECO:0007669"/>
    <property type="project" value="TreeGrafter"/>
</dbReference>
<organism evidence="3 4">
    <name type="scientific">Modicella reniformis</name>
    <dbReference type="NCBI Taxonomy" id="1440133"/>
    <lineage>
        <taxon>Eukaryota</taxon>
        <taxon>Fungi</taxon>
        <taxon>Fungi incertae sedis</taxon>
        <taxon>Mucoromycota</taxon>
        <taxon>Mortierellomycotina</taxon>
        <taxon>Mortierellomycetes</taxon>
        <taxon>Mortierellales</taxon>
        <taxon>Mortierellaceae</taxon>
        <taxon>Modicella</taxon>
    </lineage>
</organism>
<dbReference type="Proteomes" id="UP000749646">
    <property type="component" value="Unassembled WGS sequence"/>
</dbReference>
<dbReference type="InterPro" id="IPR016064">
    <property type="entry name" value="NAD/diacylglycerol_kinase_sf"/>
</dbReference>
<feature type="non-terminal residue" evidence="3">
    <location>
        <position position="567"/>
    </location>
</feature>
<feature type="domain" description="DAGKc" evidence="2">
    <location>
        <begin position="128"/>
        <end position="272"/>
    </location>
</feature>
<dbReference type="AlphaFoldDB" id="A0A9P6MK01"/>
<dbReference type="PROSITE" id="PS50146">
    <property type="entry name" value="DAGK"/>
    <property type="match status" value="1"/>
</dbReference>
<dbReference type="PANTHER" id="PTHR12358">
    <property type="entry name" value="SPHINGOSINE KINASE"/>
    <property type="match status" value="1"/>
</dbReference>
<evidence type="ECO:0000256" key="1">
    <source>
        <dbReference type="SAM" id="MobiDB-lite"/>
    </source>
</evidence>
<evidence type="ECO:0000313" key="4">
    <source>
        <dbReference type="Proteomes" id="UP000749646"/>
    </source>
</evidence>
<feature type="compositionally biased region" description="Low complexity" evidence="1">
    <location>
        <begin position="335"/>
        <end position="344"/>
    </location>
</feature>
<dbReference type="Pfam" id="PF00781">
    <property type="entry name" value="DAGK_cat"/>
    <property type="match status" value="1"/>
</dbReference>
<dbReference type="PANTHER" id="PTHR12358:SF31">
    <property type="entry name" value="ACYLGLYCEROL KINASE, MITOCHONDRIAL"/>
    <property type="match status" value="1"/>
</dbReference>
<dbReference type="EMBL" id="JAAAHW010000196">
    <property type="protein sequence ID" value="KAG0005318.1"/>
    <property type="molecule type" value="Genomic_DNA"/>
</dbReference>
<feature type="region of interest" description="Disordered" evidence="1">
    <location>
        <begin position="516"/>
        <end position="537"/>
    </location>
</feature>